<feature type="transmembrane region" description="Helical" evidence="7">
    <location>
        <begin position="44"/>
        <end position="63"/>
    </location>
</feature>
<evidence type="ECO:0000256" key="3">
    <source>
        <dbReference type="ARBA" id="ARBA00022475"/>
    </source>
</evidence>
<dbReference type="PANTHER" id="PTHR33884:SF3">
    <property type="entry name" value="UPF0410 PROTEIN YMGE"/>
    <property type="match status" value="1"/>
</dbReference>
<dbReference type="GO" id="GO:0005886">
    <property type="term" value="C:plasma membrane"/>
    <property type="evidence" value="ECO:0007669"/>
    <property type="project" value="UniProtKB-SubCell"/>
</dbReference>
<comment type="subcellular location">
    <subcellularLocation>
        <location evidence="1">Cell membrane</location>
        <topology evidence="1">Multi-pass membrane protein</topology>
    </subcellularLocation>
</comment>
<proteinExistence type="inferred from homology"/>
<evidence type="ECO:0000256" key="2">
    <source>
        <dbReference type="ARBA" id="ARBA00011006"/>
    </source>
</evidence>
<sequence length="99" mass="10189">MNIALHPIHVTEILQPGNLIAWILVGLIAGALAGTVVRGRGYGCIGNIIVGLVGSVIGSILASALDLGTFHFCGSIFISFIGAAIFVAILQFLSGDSRQ</sequence>
<gene>
    <name evidence="8" type="ORF">KDAU_28320</name>
</gene>
<reference evidence="9" key="1">
    <citation type="submission" date="2018-12" db="EMBL/GenBank/DDBJ databases">
        <title>Tengunoibacter tsumagoiensis gen. nov., sp. nov., Dictyobacter kobayashii sp. nov., D. alpinus sp. nov., and D. joshuensis sp. nov. and description of Dictyobacteraceae fam. nov. within the order Ktedonobacterales isolated from Tengu-no-mugimeshi.</title>
        <authorList>
            <person name="Wang C.M."/>
            <person name="Zheng Y."/>
            <person name="Sakai Y."/>
            <person name="Toyoda A."/>
            <person name="Minakuchi Y."/>
            <person name="Abe K."/>
            <person name="Yokota A."/>
            <person name="Yabe S."/>
        </authorList>
    </citation>
    <scope>NUCLEOTIDE SEQUENCE [LARGE SCALE GENOMIC DNA]</scope>
    <source>
        <strain evidence="9">S-27</strain>
    </source>
</reference>
<name>A0A401ZFD0_9CHLR</name>
<evidence type="ECO:0000256" key="5">
    <source>
        <dbReference type="ARBA" id="ARBA00022989"/>
    </source>
</evidence>
<evidence type="ECO:0000313" key="8">
    <source>
        <dbReference type="EMBL" id="GCE05503.1"/>
    </source>
</evidence>
<evidence type="ECO:0000256" key="1">
    <source>
        <dbReference type="ARBA" id="ARBA00004651"/>
    </source>
</evidence>
<accession>A0A401ZFD0</accession>
<dbReference type="InterPro" id="IPR007341">
    <property type="entry name" value="Transgly_assoc"/>
</dbReference>
<dbReference type="Pfam" id="PF04226">
    <property type="entry name" value="Transgly_assoc"/>
    <property type="match status" value="1"/>
</dbReference>
<keyword evidence="6 7" id="KW-0472">Membrane</keyword>
<keyword evidence="4 7" id="KW-0812">Transmembrane</keyword>
<keyword evidence="3" id="KW-1003">Cell membrane</keyword>
<dbReference type="AlphaFoldDB" id="A0A401ZFD0"/>
<comment type="caution">
    <text evidence="8">The sequence shown here is derived from an EMBL/GenBank/DDBJ whole genome shotgun (WGS) entry which is preliminary data.</text>
</comment>
<evidence type="ECO:0000256" key="6">
    <source>
        <dbReference type="ARBA" id="ARBA00023136"/>
    </source>
</evidence>
<evidence type="ECO:0000256" key="7">
    <source>
        <dbReference type="SAM" id="Phobius"/>
    </source>
</evidence>
<dbReference type="RefSeq" id="WP_126596540.1">
    <property type="nucleotide sequence ID" value="NZ_BIFQ01000001.1"/>
</dbReference>
<evidence type="ECO:0000256" key="4">
    <source>
        <dbReference type="ARBA" id="ARBA00022692"/>
    </source>
</evidence>
<comment type="similarity">
    <text evidence="2">Belongs to the UPF0410 family.</text>
</comment>
<keyword evidence="5 7" id="KW-1133">Transmembrane helix</keyword>
<protein>
    <submittedName>
        <fullName evidence="8">Transglycosylase</fullName>
    </submittedName>
</protein>
<dbReference type="OrthoDB" id="165283at2"/>
<evidence type="ECO:0000313" key="9">
    <source>
        <dbReference type="Proteomes" id="UP000287224"/>
    </source>
</evidence>
<keyword evidence="9" id="KW-1185">Reference proteome</keyword>
<dbReference type="Proteomes" id="UP000287224">
    <property type="component" value="Unassembled WGS sequence"/>
</dbReference>
<organism evidence="8 9">
    <name type="scientific">Dictyobacter aurantiacus</name>
    <dbReference type="NCBI Taxonomy" id="1936993"/>
    <lineage>
        <taxon>Bacteria</taxon>
        <taxon>Bacillati</taxon>
        <taxon>Chloroflexota</taxon>
        <taxon>Ktedonobacteria</taxon>
        <taxon>Ktedonobacterales</taxon>
        <taxon>Dictyobacteraceae</taxon>
        <taxon>Dictyobacter</taxon>
    </lineage>
</organism>
<feature type="transmembrane region" description="Helical" evidence="7">
    <location>
        <begin position="69"/>
        <end position="93"/>
    </location>
</feature>
<dbReference type="EMBL" id="BIFQ01000001">
    <property type="protein sequence ID" value="GCE05503.1"/>
    <property type="molecule type" value="Genomic_DNA"/>
</dbReference>
<feature type="transmembrane region" description="Helical" evidence="7">
    <location>
        <begin position="19"/>
        <end position="37"/>
    </location>
</feature>
<dbReference type="PANTHER" id="PTHR33884">
    <property type="entry name" value="UPF0410 PROTEIN YMGE"/>
    <property type="match status" value="1"/>
</dbReference>